<feature type="compositionally biased region" description="Polar residues" evidence="8">
    <location>
        <begin position="259"/>
        <end position="274"/>
    </location>
</feature>
<feature type="compositionally biased region" description="Polar residues" evidence="8">
    <location>
        <begin position="1066"/>
        <end position="1082"/>
    </location>
</feature>
<comment type="function">
    <text evidence="7">May act as a negative regulator of salt tolerance.</text>
</comment>
<accession>A0A8H6BU42</accession>
<feature type="region of interest" description="Disordered" evidence="8">
    <location>
        <begin position="103"/>
        <end position="139"/>
    </location>
</feature>
<dbReference type="Pfam" id="PF13945">
    <property type="entry name" value="NST1"/>
    <property type="match status" value="1"/>
</dbReference>
<feature type="compositionally biased region" description="Low complexity" evidence="8">
    <location>
        <begin position="876"/>
        <end position="888"/>
    </location>
</feature>
<keyword evidence="6 7" id="KW-0175">Coiled coil</keyword>
<dbReference type="GO" id="GO:0005737">
    <property type="term" value="C:cytoplasm"/>
    <property type="evidence" value="ECO:0007669"/>
    <property type="project" value="UniProtKB-SubCell"/>
</dbReference>
<comment type="caution">
    <text evidence="9">The sequence shown here is derived from an EMBL/GenBank/DDBJ whole genome shotgun (WGS) entry which is preliminary data.</text>
</comment>
<evidence type="ECO:0000256" key="1">
    <source>
        <dbReference type="ARBA" id="ARBA00004496"/>
    </source>
</evidence>
<comment type="subcellular location">
    <subcellularLocation>
        <location evidence="1 7">Cytoplasm</location>
    </subcellularLocation>
</comment>
<evidence type="ECO:0000256" key="3">
    <source>
        <dbReference type="ARBA" id="ARBA00020733"/>
    </source>
</evidence>
<feature type="compositionally biased region" description="Basic and acidic residues" evidence="8">
    <location>
        <begin position="674"/>
        <end position="810"/>
    </location>
</feature>
<feature type="compositionally biased region" description="Acidic residues" evidence="8">
    <location>
        <begin position="544"/>
        <end position="600"/>
    </location>
</feature>
<feature type="compositionally biased region" description="Low complexity" evidence="8">
    <location>
        <begin position="191"/>
        <end position="222"/>
    </location>
</feature>
<feature type="region of interest" description="Disordered" evidence="8">
    <location>
        <begin position="25"/>
        <end position="89"/>
    </location>
</feature>
<comment type="similarity">
    <text evidence="2 7">Belongs to the NST1 family.</text>
</comment>
<dbReference type="Proteomes" id="UP000536275">
    <property type="component" value="Unassembled WGS sequence"/>
</dbReference>
<evidence type="ECO:0000256" key="6">
    <source>
        <dbReference type="ARBA" id="ARBA00023054"/>
    </source>
</evidence>
<evidence type="ECO:0000256" key="5">
    <source>
        <dbReference type="ARBA" id="ARBA00023016"/>
    </source>
</evidence>
<protein>
    <recommendedName>
        <fullName evidence="3 7">Stress response protein NST1</fullName>
    </recommendedName>
</protein>
<feature type="compositionally biased region" description="Polar residues" evidence="8">
    <location>
        <begin position="124"/>
        <end position="138"/>
    </location>
</feature>
<keyword evidence="5 7" id="KW-0346">Stress response</keyword>
<sequence length="1301" mass="147288">MSDIMDRVDNSTRKFKLGDNIHFEISSSSTNSNHQEQSQQVRNQSNQSNTNTTSRKKRKKHKKKSKISTVQAHLNNPEDDYPTSRVIKQAPNGDVIVESLEDEDENHHHHEYEEHEDSCEYHPSSKSNTRKNSSVNESTHNKIWDSASIEEQQRLKEFWESLDESKKLDLVKIDKDSIMRMFKNETRHHLQQQLSSSVSSQPQQQQSQQNVSTSSNNGSSSGINNNLITTMATTLIRVLASIVDEEIVLLKKNWKCSPQPESQDNKQLNKSQDQNEMKAISIEDEMDKFKSHLAKMSISNSQSNPNQLSEIHLQLKSEDGNLTGTTESQLFNKLLDPKLFEALENMDLDKMKEMSKMDPKNLNNVNILEKATSLREIVRDLNNADRSSLQKGISHVSNMGKFFSNLATLNNAQNLPEIVASGGLDDQLSKGLSSFAEDLLKNDGNSFIGMMEALSESRTAREELLKETVISQNPQEQKSVSIGQSDQSGDVWVDDDDENNRVDVEIHACDNPHHHHHHHQHSNKQHDHHHCHNHRHRHRRRFEELDDEHDQENEDEELEDDEEDYYDEYDDDEEEDEEEDEDDDDIEEEGASDTESEISEEEKMQEIRRLFLIQVIKLFQERLKNAYKEKLSQDRTQKLIEELEAEENAKKERELKKLKQKEKAKEKKRLQQLAKEEERKRKEEELKAKEEEQRLQKEKLKAEQKKRKEEARLKKEEEKKKKIEEQKRKEEEHRKKVEAQQKREAEAKKLKEERRRKAEEERKQKEEEKKQKELLKKQKEEEKRQKELLRKQREEEKEKEAARLEEERTKLMVNDDDELARQIEVEKSKLSAAVANNPLLNHLYQPSPGSAPTTPSTANLPALSPLQSASAKLMSQQFEQQHQQQVSQEKLPQTSNIQSPNQQPHPSISSFQFSSEYNSNASVFHNNSSLLSNPSIMNSPRTTSTNLLNGNSPIVPNVTTNISLGATNTSNLSPWSSKSRLNSLSNSTQPFIGGNQFTQTNTASFNGVGNAVQQSVSDAFKAAGPAGMNSNIWLNSSNVGNNSGNQSGISAPTTTSTNTSSRNNSIWGNTNPNKVTEPSLLNNNNGLISVESSGLWNSNGGNNQPARSSSVTGISSNLSTINPISSMDIELIQSTTFNCFQILQNSGQLEFGVAPLMKLFQNVKTILNKPSLTINQFLNCCTINSNVYIFSLKYDDFGNVTHVEVAYKNNQHQVSSPSFAAATASSSSLATSNVPLGFINSGGSPTGLFNDININHGGTSFLPPIGESSTNDAGSSNVGNSGFGVDYGIEKKLYHYFCGFS</sequence>
<feature type="region of interest" description="Disordered" evidence="8">
    <location>
        <begin position="186"/>
        <end position="222"/>
    </location>
</feature>
<name>A0A8H6BU42_CANAX</name>
<evidence type="ECO:0000313" key="9">
    <source>
        <dbReference type="EMBL" id="KAF6063729.1"/>
    </source>
</evidence>
<evidence type="ECO:0000256" key="8">
    <source>
        <dbReference type="SAM" id="MobiDB-lite"/>
    </source>
</evidence>
<dbReference type="InterPro" id="IPR025279">
    <property type="entry name" value="NST1"/>
</dbReference>
<feature type="region of interest" description="Disordered" evidence="8">
    <location>
        <begin position="468"/>
        <end position="496"/>
    </location>
</feature>
<evidence type="ECO:0000256" key="2">
    <source>
        <dbReference type="ARBA" id="ARBA00007112"/>
    </source>
</evidence>
<dbReference type="EMBL" id="JABWAD010000060">
    <property type="protein sequence ID" value="KAF6063729.1"/>
    <property type="molecule type" value="Genomic_DNA"/>
</dbReference>
<evidence type="ECO:0000256" key="4">
    <source>
        <dbReference type="ARBA" id="ARBA00022490"/>
    </source>
</evidence>
<organism evidence="9 10">
    <name type="scientific">Candida albicans</name>
    <name type="common">Yeast</name>
    <dbReference type="NCBI Taxonomy" id="5476"/>
    <lineage>
        <taxon>Eukaryota</taxon>
        <taxon>Fungi</taxon>
        <taxon>Dikarya</taxon>
        <taxon>Ascomycota</taxon>
        <taxon>Saccharomycotina</taxon>
        <taxon>Pichiomycetes</taxon>
        <taxon>Debaryomycetaceae</taxon>
        <taxon>Candida/Lodderomyces clade</taxon>
        <taxon>Candida</taxon>
    </lineage>
</organism>
<feature type="compositionally biased region" description="Basic and acidic residues" evidence="8">
    <location>
        <begin position="656"/>
        <end position="665"/>
    </location>
</feature>
<gene>
    <name evidence="9" type="ORF">FOB64_005353</name>
</gene>
<feature type="compositionally biased region" description="Polar residues" evidence="8">
    <location>
        <begin position="469"/>
        <end position="488"/>
    </location>
</feature>
<evidence type="ECO:0000256" key="7">
    <source>
        <dbReference type="RuleBase" id="RU049441"/>
    </source>
</evidence>
<reference evidence="9 10" key="1">
    <citation type="submission" date="2020-03" db="EMBL/GenBank/DDBJ databases">
        <title>FDA dAtabase for Regulatory Grade micrObial Sequences (FDA-ARGOS): Supporting development and validation of Infectious Disease Dx tests.</title>
        <authorList>
            <person name="Campos J."/>
            <person name="Goldberg B."/>
            <person name="Tallon L."/>
            <person name="Sadzewicz L."/>
            <person name="Vavikolanu K."/>
            <person name="Mehta A."/>
            <person name="Aluvathingal J."/>
            <person name="Nadendla S."/>
            <person name="Nandy P."/>
            <person name="Geyer C."/>
            <person name="Yan Y."/>
            <person name="Sichtig H."/>
        </authorList>
    </citation>
    <scope>NUCLEOTIDE SEQUENCE [LARGE SCALE GENOMIC DNA]</scope>
    <source>
        <strain evidence="9 10">FDAARGOS_656</strain>
    </source>
</reference>
<proteinExistence type="inferred from homology"/>
<feature type="region of interest" description="Disordered" evidence="8">
    <location>
        <begin position="656"/>
        <end position="817"/>
    </location>
</feature>
<feature type="compositionally biased region" description="Basic residues" evidence="8">
    <location>
        <begin position="513"/>
        <end position="540"/>
    </location>
</feature>
<feature type="compositionally biased region" description="Low complexity" evidence="8">
    <location>
        <begin position="1037"/>
        <end position="1065"/>
    </location>
</feature>
<keyword evidence="4 7" id="KW-0963">Cytoplasm</keyword>
<feature type="region of interest" description="Disordered" evidence="8">
    <location>
        <begin position="511"/>
        <end position="603"/>
    </location>
</feature>
<feature type="compositionally biased region" description="Polar residues" evidence="8">
    <location>
        <begin position="25"/>
        <end position="34"/>
    </location>
</feature>
<evidence type="ECO:0000313" key="10">
    <source>
        <dbReference type="Proteomes" id="UP000536275"/>
    </source>
</evidence>
<feature type="region of interest" description="Disordered" evidence="8">
    <location>
        <begin position="1037"/>
        <end position="1082"/>
    </location>
</feature>
<feature type="region of interest" description="Disordered" evidence="8">
    <location>
        <begin position="256"/>
        <end position="275"/>
    </location>
</feature>
<feature type="compositionally biased region" description="Polar residues" evidence="8">
    <location>
        <begin position="890"/>
        <end position="912"/>
    </location>
</feature>
<feature type="region of interest" description="Disordered" evidence="8">
    <location>
        <begin position="870"/>
        <end position="912"/>
    </location>
</feature>
<feature type="compositionally biased region" description="Basic residues" evidence="8">
    <location>
        <begin position="54"/>
        <end position="66"/>
    </location>
</feature>
<feature type="compositionally biased region" description="Low complexity" evidence="8">
    <location>
        <begin position="35"/>
        <end position="53"/>
    </location>
</feature>